<proteinExistence type="predicted"/>
<protein>
    <submittedName>
        <fullName evidence="2">Uncharacterized protein</fullName>
    </submittedName>
</protein>
<dbReference type="AlphaFoldDB" id="A0A833T9N9"/>
<keyword evidence="3" id="KW-1185">Reference proteome</keyword>
<name>A0A833T9N9_PHYIN</name>
<accession>A0A833T9N9</accession>
<dbReference type="PANTHER" id="PTHR33324:SF2">
    <property type="entry name" value="MYB_SANT-LIKE DNA-BINDING DOMAIN-CONTAINING PROTEIN"/>
    <property type="match status" value="1"/>
</dbReference>
<dbReference type="PANTHER" id="PTHR33324">
    <property type="entry name" value="EXPRESSED PROTEIN"/>
    <property type="match status" value="1"/>
</dbReference>
<feature type="region of interest" description="Disordered" evidence="1">
    <location>
        <begin position="132"/>
        <end position="165"/>
    </location>
</feature>
<evidence type="ECO:0000313" key="3">
    <source>
        <dbReference type="Proteomes" id="UP000602510"/>
    </source>
</evidence>
<feature type="compositionally biased region" description="Basic residues" evidence="1">
    <location>
        <begin position="144"/>
        <end position="164"/>
    </location>
</feature>
<dbReference type="Proteomes" id="UP000602510">
    <property type="component" value="Unassembled WGS sequence"/>
</dbReference>
<comment type="caution">
    <text evidence="2">The sequence shown here is derived from an EMBL/GenBank/DDBJ whole genome shotgun (WGS) entry which is preliminary data.</text>
</comment>
<dbReference type="EMBL" id="WSZM01000181">
    <property type="protein sequence ID" value="KAF4039119.1"/>
    <property type="molecule type" value="Genomic_DNA"/>
</dbReference>
<sequence>MRMTVTAQGEGASVVPTRAPWDADSAAPGGLTSLDVLLNAIHNILASLKRNNIEHRTESSIRSKICSIESQYLFARQWLEARSINGDDVVTGRADSETQAAVLSICPHYCELMPIFRDSSYLNAMASTRAQGEVVDEKKEKPARSKAKRKMRSKAQTPSKRRLTTRAQAQPYSGFYEHKEQDRADLARVLDCVRRTTYGKVLGSELDLSGDQDWFQRTDHCQLVLRDSDTQLPPDQAVLESEDKRRVEMLKCDVDVKRGRGEVQLLLERMLARQTMRKDGISNDDIEVVLPLKEP</sequence>
<evidence type="ECO:0000256" key="1">
    <source>
        <dbReference type="SAM" id="MobiDB-lite"/>
    </source>
</evidence>
<reference evidence="2" key="1">
    <citation type="submission" date="2020-04" db="EMBL/GenBank/DDBJ databases">
        <title>Hybrid Assembly of Korean Phytophthora infestans isolates.</title>
        <authorList>
            <person name="Prokchorchik M."/>
            <person name="Lee Y."/>
            <person name="Seo J."/>
            <person name="Cho J.-H."/>
            <person name="Park Y.-E."/>
            <person name="Jang D.-C."/>
            <person name="Im J.-S."/>
            <person name="Choi J.-G."/>
            <person name="Park H.-J."/>
            <person name="Lee G.-B."/>
            <person name="Lee Y.-G."/>
            <person name="Hong S.-Y."/>
            <person name="Cho K."/>
            <person name="Sohn K.H."/>
        </authorList>
    </citation>
    <scope>NUCLEOTIDE SEQUENCE</scope>
    <source>
        <strain evidence="2">KR_1_A1</strain>
    </source>
</reference>
<gene>
    <name evidence="2" type="ORF">GN244_ATG08721</name>
</gene>
<organism evidence="2 3">
    <name type="scientific">Phytophthora infestans</name>
    <name type="common">Potato late blight agent</name>
    <name type="synonym">Botrytis infestans</name>
    <dbReference type="NCBI Taxonomy" id="4787"/>
    <lineage>
        <taxon>Eukaryota</taxon>
        <taxon>Sar</taxon>
        <taxon>Stramenopiles</taxon>
        <taxon>Oomycota</taxon>
        <taxon>Peronosporomycetes</taxon>
        <taxon>Peronosporales</taxon>
        <taxon>Peronosporaceae</taxon>
        <taxon>Phytophthora</taxon>
    </lineage>
</organism>
<evidence type="ECO:0000313" key="2">
    <source>
        <dbReference type="EMBL" id="KAF4039119.1"/>
    </source>
</evidence>